<keyword evidence="3" id="KW-1185">Reference proteome</keyword>
<evidence type="ECO:0000313" key="2">
    <source>
        <dbReference type="EMBL" id="ORY10505.1"/>
    </source>
</evidence>
<name>A0A1Y1ZKY6_9PLEO</name>
<feature type="non-terminal residue" evidence="2">
    <location>
        <position position="1"/>
    </location>
</feature>
<protein>
    <recommendedName>
        <fullName evidence="4">Secreted protein</fullName>
    </recommendedName>
</protein>
<reference evidence="2 3" key="1">
    <citation type="submission" date="2016-07" db="EMBL/GenBank/DDBJ databases">
        <title>Pervasive Adenine N6-methylation of Active Genes in Fungi.</title>
        <authorList>
            <consortium name="DOE Joint Genome Institute"/>
            <person name="Mondo S.J."/>
            <person name="Dannebaum R.O."/>
            <person name="Kuo R.C."/>
            <person name="Labutti K."/>
            <person name="Haridas S."/>
            <person name="Kuo A."/>
            <person name="Salamov A."/>
            <person name="Ahrendt S.R."/>
            <person name="Lipzen A."/>
            <person name="Sullivan W."/>
            <person name="Andreopoulos W.B."/>
            <person name="Clum A."/>
            <person name="Lindquist E."/>
            <person name="Daum C."/>
            <person name="Ramamoorthy G.K."/>
            <person name="Gryganskyi A."/>
            <person name="Culley D."/>
            <person name="Magnuson J.K."/>
            <person name="James T.Y."/>
            <person name="O'Malley M.A."/>
            <person name="Stajich J.E."/>
            <person name="Spatafora J.W."/>
            <person name="Visel A."/>
            <person name="Grigoriev I.V."/>
        </authorList>
    </citation>
    <scope>NUCLEOTIDE SEQUENCE [LARGE SCALE GENOMIC DNA]</scope>
    <source>
        <strain evidence="2 3">CBS 115471</strain>
    </source>
</reference>
<evidence type="ECO:0008006" key="4">
    <source>
        <dbReference type="Google" id="ProtNLM"/>
    </source>
</evidence>
<gene>
    <name evidence="2" type="ORF">BCR34DRAFT_654858</name>
</gene>
<organism evidence="2 3">
    <name type="scientific">Clohesyomyces aquaticus</name>
    <dbReference type="NCBI Taxonomy" id="1231657"/>
    <lineage>
        <taxon>Eukaryota</taxon>
        <taxon>Fungi</taxon>
        <taxon>Dikarya</taxon>
        <taxon>Ascomycota</taxon>
        <taxon>Pezizomycotina</taxon>
        <taxon>Dothideomycetes</taxon>
        <taxon>Pleosporomycetidae</taxon>
        <taxon>Pleosporales</taxon>
        <taxon>Lindgomycetaceae</taxon>
        <taxon>Clohesyomyces</taxon>
    </lineage>
</organism>
<evidence type="ECO:0000256" key="1">
    <source>
        <dbReference type="SAM" id="SignalP"/>
    </source>
</evidence>
<accession>A0A1Y1ZKY6</accession>
<feature type="chain" id="PRO_5012892247" description="Secreted protein" evidence="1">
    <location>
        <begin position="18"/>
        <end position="81"/>
    </location>
</feature>
<dbReference type="AlphaFoldDB" id="A0A1Y1ZKY6"/>
<dbReference type="EMBL" id="MCFA01000072">
    <property type="protein sequence ID" value="ORY10505.1"/>
    <property type="molecule type" value="Genomic_DNA"/>
</dbReference>
<comment type="caution">
    <text evidence="2">The sequence shown here is derived from an EMBL/GenBank/DDBJ whole genome shotgun (WGS) entry which is preliminary data.</text>
</comment>
<keyword evidence="1" id="KW-0732">Signal</keyword>
<proteinExistence type="predicted"/>
<dbReference type="Proteomes" id="UP000193144">
    <property type="component" value="Unassembled WGS sequence"/>
</dbReference>
<sequence>VWCVSTLCCLYCLTSLPHICTILLNITKFKPRPLLLNYPYQFFFCFRKPSLYTMFKQPSHVFNRIKVRRVSRHHSSRMALS</sequence>
<feature type="signal peptide" evidence="1">
    <location>
        <begin position="1"/>
        <end position="17"/>
    </location>
</feature>
<evidence type="ECO:0000313" key="3">
    <source>
        <dbReference type="Proteomes" id="UP000193144"/>
    </source>
</evidence>